<evidence type="ECO:0000313" key="2">
    <source>
        <dbReference type="EMBL" id="NEV63957.1"/>
    </source>
</evidence>
<comment type="caution">
    <text evidence="2">The sequence shown here is derived from an EMBL/GenBank/DDBJ whole genome shotgun (WGS) entry which is preliminary data.</text>
</comment>
<dbReference type="Proteomes" id="UP000483379">
    <property type="component" value="Unassembled WGS sequence"/>
</dbReference>
<feature type="region of interest" description="Disordered" evidence="1">
    <location>
        <begin position="62"/>
        <end position="98"/>
    </location>
</feature>
<gene>
    <name evidence="2" type="ORF">G3446_19035</name>
</gene>
<proteinExistence type="predicted"/>
<protein>
    <submittedName>
        <fullName evidence="2">Uncharacterized protein</fullName>
    </submittedName>
</protein>
<evidence type="ECO:0000256" key="1">
    <source>
        <dbReference type="SAM" id="MobiDB-lite"/>
    </source>
</evidence>
<reference evidence="2 3" key="1">
    <citation type="submission" date="2020-02" db="EMBL/GenBank/DDBJ databases">
        <title>Genome sequences of Thiorhodococcus mannitoliphagus and Thiorhodococcus minor, purple sulfur photosynthetic bacteria in the gammaproteobacterial family, Chromatiaceae.</title>
        <authorList>
            <person name="Aviles F.A."/>
            <person name="Meyer T.E."/>
            <person name="Kyndt J.A."/>
        </authorList>
    </citation>
    <scope>NUCLEOTIDE SEQUENCE [LARGE SCALE GENOMIC DNA]</scope>
    <source>
        <strain evidence="2 3">DSM 11518</strain>
    </source>
</reference>
<accession>A0A6M0K5T2</accession>
<dbReference type="AlphaFoldDB" id="A0A6M0K5T2"/>
<evidence type="ECO:0000313" key="3">
    <source>
        <dbReference type="Proteomes" id="UP000483379"/>
    </source>
</evidence>
<organism evidence="2 3">
    <name type="scientific">Thiorhodococcus minor</name>
    <dbReference type="NCBI Taxonomy" id="57489"/>
    <lineage>
        <taxon>Bacteria</taxon>
        <taxon>Pseudomonadati</taxon>
        <taxon>Pseudomonadota</taxon>
        <taxon>Gammaproteobacteria</taxon>
        <taxon>Chromatiales</taxon>
        <taxon>Chromatiaceae</taxon>
        <taxon>Thiorhodococcus</taxon>
    </lineage>
</organism>
<dbReference type="RefSeq" id="WP_164454419.1">
    <property type="nucleotide sequence ID" value="NZ_JAAIJQ010000068.1"/>
</dbReference>
<sequence>MDHGLLLAAEQGAERLVRQAIADLARDDQEAAIQALQRSLALRRTPLAQHLLAFASLPPRDLSEVPVKTAPNEPTFDALDDLQDRDDALGEHGPTAAL</sequence>
<name>A0A6M0K5T2_9GAMM</name>
<keyword evidence="3" id="KW-1185">Reference proteome</keyword>
<dbReference type="EMBL" id="JAAIJQ010000068">
    <property type="protein sequence ID" value="NEV63957.1"/>
    <property type="molecule type" value="Genomic_DNA"/>
</dbReference>